<evidence type="ECO:0000256" key="6">
    <source>
        <dbReference type="ARBA" id="ARBA00023136"/>
    </source>
</evidence>
<dbReference type="Pfam" id="PF04999">
    <property type="entry name" value="FtsL"/>
    <property type="match status" value="1"/>
</dbReference>
<evidence type="ECO:0000256" key="8">
    <source>
        <dbReference type="HAMAP-Rule" id="MF_00910"/>
    </source>
</evidence>
<comment type="caution">
    <text evidence="11">The sequence shown here is derived from an EMBL/GenBank/DDBJ whole genome shotgun (WGS) entry which is preliminary data.</text>
</comment>
<dbReference type="Proteomes" id="UP000613768">
    <property type="component" value="Unassembled WGS sequence"/>
</dbReference>
<sequence length="87" mass="9870">MRAFLILALLIAVVISAVAVVQTRHQHRQLFVALSDLEQERDDLNIEFGRMQLEQATWADPARIENLALNKLGMKYPSAEELRVVGQ</sequence>
<name>A0AAW3ZH54_9GAMM</name>
<feature type="coiled-coil region" evidence="10">
    <location>
        <begin position="27"/>
        <end position="54"/>
    </location>
</feature>
<keyword evidence="6 8" id="KW-0472">Membrane</keyword>
<gene>
    <name evidence="8 11" type="primary">ftsL</name>
    <name evidence="11" type="ORF">IFO71_06810</name>
</gene>
<organism evidence="11 12">
    <name type="scientific">Pseudomarimonas arenosa</name>
    <dbReference type="NCBI Taxonomy" id="2774145"/>
    <lineage>
        <taxon>Bacteria</taxon>
        <taxon>Pseudomonadati</taxon>
        <taxon>Pseudomonadota</taxon>
        <taxon>Gammaproteobacteria</taxon>
        <taxon>Lysobacterales</taxon>
        <taxon>Lysobacteraceae</taxon>
        <taxon>Pseudomarimonas</taxon>
    </lineage>
</organism>
<keyword evidence="5 8" id="KW-1133">Transmembrane helix</keyword>
<dbReference type="PANTHER" id="PTHR37479:SF1">
    <property type="entry name" value="CELL DIVISION PROTEIN FTSL"/>
    <property type="match status" value="1"/>
</dbReference>
<comment type="function">
    <text evidence="8">Essential cell division protein. May link together the upstream cell division proteins, which are predominantly cytoplasmic, with the downstream cell division proteins, which are predominantly periplasmic.</text>
</comment>
<dbReference type="NCBIfam" id="TIGR02209">
    <property type="entry name" value="ftsL_broad"/>
    <property type="match status" value="1"/>
</dbReference>
<evidence type="ECO:0000256" key="1">
    <source>
        <dbReference type="ARBA" id="ARBA00004401"/>
    </source>
</evidence>
<evidence type="ECO:0000256" key="7">
    <source>
        <dbReference type="ARBA" id="ARBA00023306"/>
    </source>
</evidence>
<dbReference type="AlphaFoldDB" id="A0AAW3ZH54"/>
<keyword evidence="4 8" id="KW-0812">Transmembrane</keyword>
<keyword evidence="10" id="KW-0175">Coiled coil</keyword>
<protein>
    <recommendedName>
        <fullName evidence="8 9">Cell division protein FtsL</fullName>
    </recommendedName>
</protein>
<dbReference type="PANTHER" id="PTHR37479">
    <property type="entry name" value="CELL DIVISION PROTEIN FTSL"/>
    <property type="match status" value="1"/>
</dbReference>
<dbReference type="InterPro" id="IPR011922">
    <property type="entry name" value="Cell_div_FtsL"/>
</dbReference>
<evidence type="ECO:0000256" key="4">
    <source>
        <dbReference type="ARBA" id="ARBA00022692"/>
    </source>
</evidence>
<reference evidence="11 12" key="1">
    <citation type="submission" date="2020-09" db="EMBL/GenBank/DDBJ databases">
        <title>Pseudoxanthomonas sp. CAU 1598 isolated from sand of Yaerae Beach.</title>
        <authorList>
            <person name="Kim W."/>
        </authorList>
    </citation>
    <scope>NUCLEOTIDE SEQUENCE [LARGE SCALE GENOMIC DNA]</scope>
    <source>
        <strain evidence="11 12">CAU 1598</strain>
    </source>
</reference>
<keyword evidence="2 8" id="KW-1003">Cell membrane</keyword>
<evidence type="ECO:0000313" key="11">
    <source>
        <dbReference type="EMBL" id="MBD8525450.1"/>
    </source>
</evidence>
<dbReference type="GO" id="GO:0005886">
    <property type="term" value="C:plasma membrane"/>
    <property type="evidence" value="ECO:0007669"/>
    <property type="project" value="UniProtKB-SubCell"/>
</dbReference>
<keyword evidence="7 8" id="KW-0131">Cell cycle</keyword>
<evidence type="ECO:0000256" key="5">
    <source>
        <dbReference type="ARBA" id="ARBA00022989"/>
    </source>
</evidence>
<dbReference type="GO" id="GO:0043093">
    <property type="term" value="P:FtsZ-dependent cytokinesis"/>
    <property type="evidence" value="ECO:0007669"/>
    <property type="project" value="UniProtKB-UniRule"/>
</dbReference>
<comment type="subcellular location">
    <subcellularLocation>
        <location evidence="8">Cell inner membrane</location>
        <topology evidence="8">Single-pass type II membrane protein</topology>
    </subcellularLocation>
    <subcellularLocation>
        <location evidence="1">Cell membrane</location>
        <topology evidence="1">Single-pass type II membrane protein</topology>
    </subcellularLocation>
    <text evidence="8">Localizes to the division septum where it forms a ring structure.</text>
</comment>
<evidence type="ECO:0000256" key="9">
    <source>
        <dbReference type="NCBIfam" id="TIGR02209"/>
    </source>
</evidence>
<keyword evidence="12" id="KW-1185">Reference proteome</keyword>
<evidence type="ECO:0000313" key="12">
    <source>
        <dbReference type="Proteomes" id="UP000613768"/>
    </source>
</evidence>
<evidence type="ECO:0000256" key="2">
    <source>
        <dbReference type="ARBA" id="ARBA00022475"/>
    </source>
</evidence>
<keyword evidence="3 8" id="KW-0132">Cell division</keyword>
<comment type="similarity">
    <text evidence="8">Belongs to the FtsL family.</text>
</comment>
<accession>A0AAW3ZH54</accession>
<dbReference type="HAMAP" id="MF_00910">
    <property type="entry name" value="FtsL"/>
    <property type="match status" value="1"/>
</dbReference>
<evidence type="ECO:0000256" key="3">
    <source>
        <dbReference type="ARBA" id="ARBA00022618"/>
    </source>
</evidence>
<comment type="subunit">
    <text evidence="8">Part of a complex composed of FtsB, FtsL and FtsQ.</text>
</comment>
<dbReference type="EMBL" id="JACYTR010000009">
    <property type="protein sequence ID" value="MBD8525450.1"/>
    <property type="molecule type" value="Genomic_DNA"/>
</dbReference>
<dbReference type="GO" id="GO:0032153">
    <property type="term" value="C:cell division site"/>
    <property type="evidence" value="ECO:0007669"/>
    <property type="project" value="UniProtKB-UniRule"/>
</dbReference>
<keyword evidence="8" id="KW-0997">Cell inner membrane</keyword>
<proteinExistence type="inferred from homology"/>
<evidence type="ECO:0000256" key="10">
    <source>
        <dbReference type="SAM" id="Coils"/>
    </source>
</evidence>